<protein>
    <submittedName>
        <fullName evidence="4">Transmembrane protein</fullName>
    </submittedName>
</protein>
<keyword evidence="3" id="KW-1185">Reference proteome</keyword>
<feature type="transmembrane region" description="Helical" evidence="2">
    <location>
        <begin position="37"/>
        <end position="55"/>
    </location>
</feature>
<dbReference type="Proteomes" id="UP000887566">
    <property type="component" value="Unplaced"/>
</dbReference>
<keyword evidence="2" id="KW-0812">Transmembrane</keyword>
<keyword evidence="2" id="KW-1133">Transmembrane helix</keyword>
<evidence type="ECO:0000313" key="3">
    <source>
        <dbReference type="Proteomes" id="UP000887566"/>
    </source>
</evidence>
<reference evidence="4" key="1">
    <citation type="submission" date="2022-11" db="UniProtKB">
        <authorList>
            <consortium name="WormBaseParasite"/>
        </authorList>
    </citation>
    <scope>IDENTIFICATION</scope>
</reference>
<evidence type="ECO:0000313" key="4">
    <source>
        <dbReference type="WBParaSite" id="PSAMB.scaffold4511size14377.g24580.t1"/>
    </source>
</evidence>
<evidence type="ECO:0000256" key="2">
    <source>
        <dbReference type="SAM" id="Phobius"/>
    </source>
</evidence>
<feature type="region of interest" description="Disordered" evidence="1">
    <location>
        <begin position="1"/>
        <end position="25"/>
    </location>
</feature>
<sequence>MRTNSPNTTTKAQSSSHPAVGYLNRSHPNRKVRMKNFAILLIVLVAVAYVSGFGFGGGGGGAAAPAAPSPYGYGRPYIYNYPAYQEWQRYHGRK</sequence>
<evidence type="ECO:0000256" key="1">
    <source>
        <dbReference type="SAM" id="MobiDB-lite"/>
    </source>
</evidence>
<feature type="compositionally biased region" description="Polar residues" evidence="1">
    <location>
        <begin position="1"/>
        <end position="17"/>
    </location>
</feature>
<name>A0A914WQ43_9BILA</name>
<dbReference type="AlphaFoldDB" id="A0A914WQ43"/>
<proteinExistence type="predicted"/>
<organism evidence="3 4">
    <name type="scientific">Plectus sambesii</name>
    <dbReference type="NCBI Taxonomy" id="2011161"/>
    <lineage>
        <taxon>Eukaryota</taxon>
        <taxon>Metazoa</taxon>
        <taxon>Ecdysozoa</taxon>
        <taxon>Nematoda</taxon>
        <taxon>Chromadorea</taxon>
        <taxon>Plectida</taxon>
        <taxon>Plectina</taxon>
        <taxon>Plectoidea</taxon>
        <taxon>Plectidae</taxon>
        <taxon>Plectus</taxon>
    </lineage>
</organism>
<accession>A0A914WQ43</accession>
<keyword evidence="2" id="KW-0472">Membrane</keyword>
<dbReference type="WBParaSite" id="PSAMB.scaffold4511size14377.g24580.t1">
    <property type="protein sequence ID" value="PSAMB.scaffold4511size14377.g24580.t1"/>
    <property type="gene ID" value="PSAMB.scaffold4511size14377.g24580"/>
</dbReference>